<dbReference type="EMBL" id="DTHG01000083">
    <property type="protein sequence ID" value="HGW92217.1"/>
    <property type="molecule type" value="Genomic_DNA"/>
</dbReference>
<sequence>MEKLEKIKVGIVGVGAISQVAYLPALSSIEDYSIVAICDEDILRSKGVSLKYNIKYVFDDYEKMLKDSDTDVIIINTPNYLHFPMIMASLEYGKDVIVEMPLCFTQKEFEELKKEVGKKNKIVMPALSGRFRKDAKYIHNIITSGELGPVVYSKAGWLKSLKTREKSWKDSKIEAGGGVIMILGLNILDYYIWALGKEVDTVYALLHKKEEVEDSGIVFLRFKDGTFGVFEVSWTILFDRDFTYFNVYCERGTAIMNPFKIEKLYQNEILDLTPSDIQRVPYYDSYNAMLRHFVDVYRGRTKLLYTIDEANYILKIVNACYESFDKKCEVKVS</sequence>
<dbReference type="InterPro" id="IPR052515">
    <property type="entry name" value="Gfo/Idh/MocA_Oxidoreductase"/>
</dbReference>
<name>A0A7C4U7U4_UNCW3</name>
<dbReference type="SUPFAM" id="SSF55347">
    <property type="entry name" value="Glyceraldehyde-3-phosphate dehydrogenase-like, C-terminal domain"/>
    <property type="match status" value="1"/>
</dbReference>
<dbReference type="Pfam" id="PF22725">
    <property type="entry name" value="GFO_IDH_MocA_C3"/>
    <property type="match status" value="1"/>
</dbReference>
<accession>A0A7C4U7U4</accession>
<dbReference type="GO" id="GO:0000166">
    <property type="term" value="F:nucleotide binding"/>
    <property type="evidence" value="ECO:0007669"/>
    <property type="project" value="InterPro"/>
</dbReference>
<comment type="caution">
    <text evidence="3">The sequence shown here is derived from an EMBL/GenBank/DDBJ whole genome shotgun (WGS) entry which is preliminary data.</text>
</comment>
<evidence type="ECO:0000259" key="2">
    <source>
        <dbReference type="Pfam" id="PF22725"/>
    </source>
</evidence>
<dbReference type="AlphaFoldDB" id="A0A7C4U7U4"/>
<dbReference type="PANTHER" id="PTHR43249">
    <property type="entry name" value="UDP-N-ACETYL-2-AMINO-2-DEOXY-D-GLUCURONATE OXIDASE"/>
    <property type="match status" value="1"/>
</dbReference>
<dbReference type="InterPro" id="IPR000683">
    <property type="entry name" value="Gfo/Idh/MocA-like_OxRdtase_N"/>
</dbReference>
<proteinExistence type="predicted"/>
<evidence type="ECO:0000313" key="3">
    <source>
        <dbReference type="EMBL" id="HGW92217.1"/>
    </source>
</evidence>
<feature type="domain" description="GFO/IDH/MocA-like oxidoreductase" evidence="2">
    <location>
        <begin position="138"/>
        <end position="254"/>
    </location>
</feature>
<dbReference type="PANTHER" id="PTHR43249:SF1">
    <property type="entry name" value="D-GLUCOSIDE 3-DEHYDROGENASE"/>
    <property type="match status" value="1"/>
</dbReference>
<protein>
    <submittedName>
        <fullName evidence="3">Gfo/Idh/MocA family oxidoreductase</fullName>
    </submittedName>
</protein>
<organism evidence="3">
    <name type="scientific">candidate division WOR-3 bacterium</name>
    <dbReference type="NCBI Taxonomy" id="2052148"/>
    <lineage>
        <taxon>Bacteria</taxon>
        <taxon>Bacteria division WOR-3</taxon>
    </lineage>
</organism>
<reference evidence="3" key="1">
    <citation type="journal article" date="2020" name="mSystems">
        <title>Genome- and Community-Level Interaction Insights into Carbon Utilization and Element Cycling Functions of Hydrothermarchaeota in Hydrothermal Sediment.</title>
        <authorList>
            <person name="Zhou Z."/>
            <person name="Liu Y."/>
            <person name="Xu W."/>
            <person name="Pan J."/>
            <person name="Luo Z.H."/>
            <person name="Li M."/>
        </authorList>
    </citation>
    <scope>NUCLEOTIDE SEQUENCE [LARGE SCALE GENOMIC DNA]</scope>
    <source>
        <strain evidence="3">SpSt-780</strain>
    </source>
</reference>
<gene>
    <name evidence="3" type="ORF">ENV67_06745</name>
</gene>
<dbReference type="Gene3D" id="3.30.360.10">
    <property type="entry name" value="Dihydrodipicolinate Reductase, domain 2"/>
    <property type="match status" value="1"/>
</dbReference>
<feature type="domain" description="Gfo/Idh/MocA-like oxidoreductase N-terminal" evidence="1">
    <location>
        <begin position="7"/>
        <end position="125"/>
    </location>
</feature>
<evidence type="ECO:0000259" key="1">
    <source>
        <dbReference type="Pfam" id="PF01408"/>
    </source>
</evidence>
<dbReference type="InterPro" id="IPR055170">
    <property type="entry name" value="GFO_IDH_MocA-like_dom"/>
</dbReference>
<dbReference type="InterPro" id="IPR036291">
    <property type="entry name" value="NAD(P)-bd_dom_sf"/>
</dbReference>
<dbReference type="Gene3D" id="3.40.50.720">
    <property type="entry name" value="NAD(P)-binding Rossmann-like Domain"/>
    <property type="match status" value="1"/>
</dbReference>
<dbReference type="Pfam" id="PF01408">
    <property type="entry name" value="GFO_IDH_MocA"/>
    <property type="match status" value="1"/>
</dbReference>
<dbReference type="SUPFAM" id="SSF51735">
    <property type="entry name" value="NAD(P)-binding Rossmann-fold domains"/>
    <property type="match status" value="1"/>
</dbReference>